<evidence type="ECO:0000313" key="8">
    <source>
        <dbReference type="Proteomes" id="UP000004947"/>
    </source>
</evidence>
<dbReference type="Proteomes" id="UP000004947">
    <property type="component" value="Unassembled WGS sequence"/>
</dbReference>
<dbReference type="InterPro" id="IPR011989">
    <property type="entry name" value="ARM-like"/>
</dbReference>
<dbReference type="AlphaFoldDB" id="A6DQD8"/>
<evidence type="ECO:0000256" key="1">
    <source>
        <dbReference type="ARBA" id="ARBA00022617"/>
    </source>
</evidence>
<dbReference type="PANTHER" id="PTHR33546">
    <property type="entry name" value="LARGE, MULTIFUNCTIONAL SECRETED PROTEIN-RELATED"/>
    <property type="match status" value="1"/>
</dbReference>
<keyword evidence="1 4" id="KW-0349">Heme</keyword>
<dbReference type="InterPro" id="IPR011042">
    <property type="entry name" value="6-blade_b-propeller_TolB-like"/>
</dbReference>
<keyword evidence="2 4" id="KW-0479">Metal-binding</keyword>
<dbReference type="Gene3D" id="1.10.760.10">
    <property type="entry name" value="Cytochrome c-like domain"/>
    <property type="match status" value="1"/>
</dbReference>
<feature type="chain" id="PRO_5002694245" description="Cytochrome c domain-containing protein" evidence="5">
    <location>
        <begin position="20"/>
        <end position="1095"/>
    </location>
</feature>
<evidence type="ECO:0000259" key="6">
    <source>
        <dbReference type="PROSITE" id="PS51007"/>
    </source>
</evidence>
<protein>
    <recommendedName>
        <fullName evidence="6">Cytochrome c domain-containing protein</fullName>
    </recommendedName>
</protein>
<dbReference type="RefSeq" id="WP_007280067.1">
    <property type="nucleotide sequence ID" value="NZ_ABCK01000019.1"/>
</dbReference>
<dbReference type="PROSITE" id="PS51007">
    <property type="entry name" value="CYTC"/>
    <property type="match status" value="1"/>
</dbReference>
<name>A6DQD8_9BACT</name>
<dbReference type="Gene3D" id="1.25.10.10">
    <property type="entry name" value="Leucine-rich Repeat Variant"/>
    <property type="match status" value="1"/>
</dbReference>
<evidence type="ECO:0000256" key="5">
    <source>
        <dbReference type="SAM" id="SignalP"/>
    </source>
</evidence>
<dbReference type="InterPro" id="IPR013427">
    <property type="entry name" value="Haem-bd_dom_put"/>
</dbReference>
<dbReference type="Gene3D" id="2.120.10.30">
    <property type="entry name" value="TolB, C-terminal domain"/>
    <property type="match status" value="1"/>
</dbReference>
<evidence type="ECO:0000256" key="3">
    <source>
        <dbReference type="ARBA" id="ARBA00023004"/>
    </source>
</evidence>
<keyword evidence="3 4" id="KW-0408">Iron</keyword>
<feature type="domain" description="Cytochrome c" evidence="6">
    <location>
        <begin position="952"/>
        <end position="1087"/>
    </location>
</feature>
<dbReference type="eggNOG" id="COG1413">
    <property type="taxonomic scope" value="Bacteria"/>
</dbReference>
<dbReference type="SUPFAM" id="SSF46626">
    <property type="entry name" value="Cytochrome c"/>
    <property type="match status" value="1"/>
</dbReference>
<dbReference type="NCBIfam" id="TIGR02603">
    <property type="entry name" value="CxxCH_TIGR02603"/>
    <property type="match status" value="1"/>
</dbReference>
<dbReference type="InterPro" id="IPR009056">
    <property type="entry name" value="Cyt_c-like_dom"/>
</dbReference>
<dbReference type="EMBL" id="ABCK01000019">
    <property type="protein sequence ID" value="EDM26189.1"/>
    <property type="molecule type" value="Genomic_DNA"/>
</dbReference>
<evidence type="ECO:0000256" key="2">
    <source>
        <dbReference type="ARBA" id="ARBA00022723"/>
    </source>
</evidence>
<evidence type="ECO:0000313" key="7">
    <source>
        <dbReference type="EMBL" id="EDM26189.1"/>
    </source>
</evidence>
<keyword evidence="8" id="KW-1185">Reference proteome</keyword>
<dbReference type="InterPro" id="IPR036909">
    <property type="entry name" value="Cyt_c-like_dom_sf"/>
</dbReference>
<dbReference type="SUPFAM" id="SSF48371">
    <property type="entry name" value="ARM repeat"/>
    <property type="match status" value="1"/>
</dbReference>
<accession>A6DQD8</accession>
<dbReference type="GO" id="GO:0046872">
    <property type="term" value="F:metal ion binding"/>
    <property type="evidence" value="ECO:0007669"/>
    <property type="project" value="UniProtKB-KW"/>
</dbReference>
<dbReference type="Pfam" id="PF23500">
    <property type="entry name" value="DUF7133"/>
    <property type="match status" value="1"/>
</dbReference>
<keyword evidence="5" id="KW-0732">Signal</keyword>
<dbReference type="STRING" id="313628.LNTAR_16618"/>
<dbReference type="InterPro" id="IPR016024">
    <property type="entry name" value="ARM-type_fold"/>
</dbReference>
<dbReference type="InterPro" id="IPR055557">
    <property type="entry name" value="DUF7133"/>
</dbReference>
<reference evidence="7 8" key="1">
    <citation type="journal article" date="2010" name="J. Bacteriol.">
        <title>Genome sequence of Lentisphaera araneosa HTCC2155T, the type species of the order Lentisphaerales in the phylum Lentisphaerae.</title>
        <authorList>
            <person name="Thrash J.C."/>
            <person name="Cho J.C."/>
            <person name="Vergin K.L."/>
            <person name="Morris R.M."/>
            <person name="Giovannoni S.J."/>
        </authorList>
    </citation>
    <scope>NUCLEOTIDE SEQUENCE [LARGE SCALE GENOMIC DNA]</scope>
    <source>
        <strain evidence="7 8">HTCC2155</strain>
    </source>
</reference>
<dbReference type="OrthoDB" id="9770043at2"/>
<proteinExistence type="predicted"/>
<dbReference type="InterPro" id="IPR011041">
    <property type="entry name" value="Quinoprot_gluc/sorb_DH_b-prop"/>
</dbReference>
<evidence type="ECO:0000256" key="4">
    <source>
        <dbReference type="PROSITE-ProRule" id="PRU00433"/>
    </source>
</evidence>
<dbReference type="PANTHER" id="PTHR33546:SF1">
    <property type="entry name" value="LARGE, MULTIFUNCTIONAL SECRETED PROTEIN"/>
    <property type="match status" value="1"/>
</dbReference>
<dbReference type="GO" id="GO:0020037">
    <property type="term" value="F:heme binding"/>
    <property type="evidence" value="ECO:0007669"/>
    <property type="project" value="InterPro"/>
</dbReference>
<dbReference type="GO" id="GO:0009055">
    <property type="term" value="F:electron transfer activity"/>
    <property type="evidence" value="ECO:0007669"/>
    <property type="project" value="InterPro"/>
</dbReference>
<organism evidence="7 8">
    <name type="scientific">Lentisphaera araneosa HTCC2155</name>
    <dbReference type="NCBI Taxonomy" id="313628"/>
    <lineage>
        <taxon>Bacteria</taxon>
        <taxon>Pseudomonadati</taxon>
        <taxon>Lentisphaerota</taxon>
        <taxon>Lentisphaeria</taxon>
        <taxon>Lentisphaerales</taxon>
        <taxon>Lentisphaeraceae</taxon>
        <taxon>Lentisphaera</taxon>
    </lineage>
</organism>
<sequence>MIRTTLFLLSTSLISLCFADTIPSPAYPGLKIQKGLEAKVLTRPNDIKSPSSFCLDDQGRFFVTEAWRLGNNGNFGNRKNRYWLLDDNASQSNEDRMAMLKKWQHKNDYTKFNEVSEVVKLLEDYDDDGKADSVKVFADGFNHPLDGNASGVFAGLGKIYFSCIPNIWSLEDHNKDGEADKKVVLQDGFGVRYNFWGHDLNSCILGPDGRLYFTVGDRGFNLKTKEGKVLKDVSSGAVFRMEVDGSDLEIFYHNLRNPKELAFNSSGQLFTVDNNADMGDKARVVYCIEQGDSGWDSGLQFMHSFYSSVYPGDLTGIFKPWNEENMWETEGNVREYHLPPIGFISSGPSGFTYNPGTGLNTQYLDTFFLADYVGGRANCKVHSFKLSPKGASFSMNEAKVFSSGLTVSDLEFGLNGELHLLNYGEGWVRPKDSGIISLRSRESNLKQEAAKVKAVLAKGFNTISSEELANLLSSKDMRIRTRASIELAQRKEISILSKSLKVGDSPKAMHATWGLGIVARLEKNSKATFALVEALKHSEAQVRNVAVSCLGDIGYLFKLEEIKALLNDASPYVQTSIAIALSKIHNSGMVELIIEQIRTNSELDPFQRHSYVMALTSASEDKLVSYSKDELSSVRMVILLALARKNSAKMALYLQDPSLDLREEAILLIKKSALNNLKKLAADELVSNDVHLFNDLTVSRLINLNNQLGTDKNVENIMQFLLSSRTSQRQKLIAVDIINNWNKPKKIDKSNGLYYDLGVRTLPNIRTQLRTIIFKHFTDSDELLQVEFLKLAQRFKIDLPNKLLADVLRNSKINENTRISALHLVAKDSSYLPTIKNLARANNLLALEAIMVIASNDSPLAAEEFKRLLQEAEPRVLQKSLEMVELLPSNVAKNLIHEVFSRFEEGTFPEEAQLELFRLADKYGMNKSVTDFRNKSSLNDDIKEFMECLEGGSVDKGKSLFNSHPTAQCLRCHTVNSVGGDAGPDLSQIARKFDSTYLLQSLVEPGAKIASGYGIINLTLKSGDHLSGILMKETPNYLSIKIGDELRKINRMDIETSQKPISTMPPMKFLLKKHELRDILAYLKTLKKLKKLNKH</sequence>
<dbReference type="eggNOG" id="COG2133">
    <property type="taxonomic scope" value="Bacteria"/>
</dbReference>
<comment type="caution">
    <text evidence="7">The sequence shown here is derived from an EMBL/GenBank/DDBJ whole genome shotgun (WGS) entry which is preliminary data.</text>
</comment>
<gene>
    <name evidence="7" type="ORF">LNTAR_16618</name>
</gene>
<feature type="signal peptide" evidence="5">
    <location>
        <begin position="1"/>
        <end position="19"/>
    </location>
</feature>
<dbReference type="SUPFAM" id="SSF50952">
    <property type="entry name" value="Soluble quinoprotein glucose dehydrogenase"/>
    <property type="match status" value="1"/>
</dbReference>
<dbReference type="eggNOG" id="COG3474">
    <property type="taxonomic scope" value="Bacteria"/>
</dbReference>